<protein>
    <submittedName>
        <fullName evidence="1">Uncharacterized protein</fullName>
    </submittedName>
</protein>
<reference evidence="1 2" key="1">
    <citation type="journal article" date="2019" name="Nat. Ecol. Evol.">
        <title>Megaphylogeny resolves global patterns of mushroom evolution.</title>
        <authorList>
            <person name="Varga T."/>
            <person name="Krizsan K."/>
            <person name="Foldi C."/>
            <person name="Dima B."/>
            <person name="Sanchez-Garcia M."/>
            <person name="Sanchez-Ramirez S."/>
            <person name="Szollosi G.J."/>
            <person name="Szarkandi J.G."/>
            <person name="Papp V."/>
            <person name="Albert L."/>
            <person name="Andreopoulos W."/>
            <person name="Angelini C."/>
            <person name="Antonin V."/>
            <person name="Barry K.W."/>
            <person name="Bougher N.L."/>
            <person name="Buchanan P."/>
            <person name="Buyck B."/>
            <person name="Bense V."/>
            <person name="Catcheside P."/>
            <person name="Chovatia M."/>
            <person name="Cooper J."/>
            <person name="Damon W."/>
            <person name="Desjardin D."/>
            <person name="Finy P."/>
            <person name="Geml J."/>
            <person name="Haridas S."/>
            <person name="Hughes K."/>
            <person name="Justo A."/>
            <person name="Karasinski D."/>
            <person name="Kautmanova I."/>
            <person name="Kiss B."/>
            <person name="Kocsube S."/>
            <person name="Kotiranta H."/>
            <person name="LaButti K.M."/>
            <person name="Lechner B.E."/>
            <person name="Liimatainen K."/>
            <person name="Lipzen A."/>
            <person name="Lukacs Z."/>
            <person name="Mihaltcheva S."/>
            <person name="Morgado L.N."/>
            <person name="Niskanen T."/>
            <person name="Noordeloos M.E."/>
            <person name="Ohm R.A."/>
            <person name="Ortiz-Santana B."/>
            <person name="Ovrebo C."/>
            <person name="Racz N."/>
            <person name="Riley R."/>
            <person name="Savchenko A."/>
            <person name="Shiryaev A."/>
            <person name="Soop K."/>
            <person name="Spirin V."/>
            <person name="Szebenyi C."/>
            <person name="Tomsovsky M."/>
            <person name="Tulloss R.E."/>
            <person name="Uehling J."/>
            <person name="Grigoriev I.V."/>
            <person name="Vagvolgyi C."/>
            <person name="Papp T."/>
            <person name="Martin F.M."/>
            <person name="Miettinen O."/>
            <person name="Hibbett D.S."/>
            <person name="Nagy L.G."/>
        </authorList>
    </citation>
    <scope>NUCLEOTIDE SEQUENCE [LARGE SCALE GENOMIC DNA]</scope>
    <source>
        <strain evidence="1 2">NL-1719</strain>
    </source>
</reference>
<name>A0ACD3A1B9_9AGAR</name>
<evidence type="ECO:0000313" key="1">
    <source>
        <dbReference type="EMBL" id="TFK59428.1"/>
    </source>
</evidence>
<dbReference type="Proteomes" id="UP000308600">
    <property type="component" value="Unassembled WGS sequence"/>
</dbReference>
<evidence type="ECO:0000313" key="2">
    <source>
        <dbReference type="Proteomes" id="UP000308600"/>
    </source>
</evidence>
<gene>
    <name evidence="1" type="ORF">BDN72DRAFT_865159</name>
</gene>
<accession>A0ACD3A1B9</accession>
<keyword evidence="2" id="KW-1185">Reference proteome</keyword>
<proteinExistence type="predicted"/>
<dbReference type="EMBL" id="ML208981">
    <property type="protein sequence ID" value="TFK59428.1"/>
    <property type="molecule type" value="Genomic_DNA"/>
</dbReference>
<organism evidence="1 2">
    <name type="scientific">Pluteus cervinus</name>
    <dbReference type="NCBI Taxonomy" id="181527"/>
    <lineage>
        <taxon>Eukaryota</taxon>
        <taxon>Fungi</taxon>
        <taxon>Dikarya</taxon>
        <taxon>Basidiomycota</taxon>
        <taxon>Agaricomycotina</taxon>
        <taxon>Agaricomycetes</taxon>
        <taxon>Agaricomycetidae</taxon>
        <taxon>Agaricales</taxon>
        <taxon>Pluteineae</taxon>
        <taxon>Pluteaceae</taxon>
        <taxon>Pluteus</taxon>
    </lineage>
</organism>
<sequence length="354" mass="40016">MTYVTDPQWFFTSPEIEPYLPMAVGKLWDTAQVGARLEAFAIAGCDTGKLFRTVQQKVEYYKMAIRNRVNQNLRRITDNPNIQMQYVHFESQIVLQHGVDIVGWNHPTFGNPSQLSSSLEPLKKLHDALVSGACKFVKLTEAECEKRKKEYEAKLANGETEGPQRKPRKDAGRKRGPNKRTKRKRGEDDDEDDDEQEDKDEDDDEDDDDEDDEDEEDEEPPTKSARKKPATKRRRKQLQAPEEEEESNDEPAPPKSTRKQPAPKRRRNQPKAPAAEGDGEESTTPKPTRQPPASKRARKQPQPQEEEGQPAAKRTRKQPVKRAPKPAATQGRHVVTPAVVEDSGPEAQAGDALS</sequence>